<dbReference type="EMBL" id="BOQN01000093">
    <property type="protein sequence ID" value="GIM95412.1"/>
    <property type="molecule type" value="Genomic_DNA"/>
</dbReference>
<evidence type="ECO:0000259" key="4">
    <source>
        <dbReference type="SMART" id="SM00560"/>
    </source>
</evidence>
<dbReference type="Gene3D" id="2.60.120.200">
    <property type="match status" value="3"/>
</dbReference>
<keyword evidence="6" id="KW-1185">Reference proteome</keyword>
<dbReference type="PANTHER" id="PTHR46943:SF1">
    <property type="entry name" value="PENTRAXIN-RELATED PROTEIN PTX3"/>
    <property type="match status" value="1"/>
</dbReference>
<keyword evidence="1 3" id="KW-0732">Signal</keyword>
<feature type="domain" description="LamG-like jellyroll fold" evidence="4">
    <location>
        <begin position="719"/>
        <end position="859"/>
    </location>
</feature>
<reference evidence="5 6" key="1">
    <citation type="submission" date="2021-03" db="EMBL/GenBank/DDBJ databases">
        <title>Whole genome shotgun sequence of Actinoplanes toevensis NBRC 105298.</title>
        <authorList>
            <person name="Komaki H."/>
            <person name="Tamura T."/>
        </authorList>
    </citation>
    <scope>NUCLEOTIDE SEQUENCE [LARGE SCALE GENOMIC DNA]</scope>
    <source>
        <strain evidence="5 6">NBRC 105298</strain>
    </source>
</reference>
<dbReference type="InterPro" id="IPR042837">
    <property type="entry name" value="PTX3"/>
</dbReference>
<organism evidence="5 6">
    <name type="scientific">Paractinoplanes toevensis</name>
    <dbReference type="NCBI Taxonomy" id="571911"/>
    <lineage>
        <taxon>Bacteria</taxon>
        <taxon>Bacillati</taxon>
        <taxon>Actinomycetota</taxon>
        <taxon>Actinomycetes</taxon>
        <taxon>Micromonosporales</taxon>
        <taxon>Micromonosporaceae</taxon>
        <taxon>Paractinoplanes</taxon>
    </lineage>
</organism>
<feature type="domain" description="LamG-like jellyroll fold" evidence="4">
    <location>
        <begin position="1161"/>
        <end position="1303"/>
    </location>
</feature>
<feature type="chain" id="PRO_5037321225" description="LamG-like jellyroll fold domain-containing protein" evidence="3">
    <location>
        <begin position="33"/>
        <end position="1311"/>
    </location>
</feature>
<dbReference type="InterPro" id="IPR013320">
    <property type="entry name" value="ConA-like_dom_sf"/>
</dbReference>
<evidence type="ECO:0000256" key="3">
    <source>
        <dbReference type="SAM" id="SignalP"/>
    </source>
</evidence>
<name>A0A919THQ5_9ACTN</name>
<sequence length="1311" mass="137617">MLSAHARIAGLIVLSTFSTVLVGTILSSPAQAAVCPEAVAADELAAQKLAIRCDVPVEVLSEADETTKVTALPSGNFVLEAFAEPQRVQRGGRWIAVDTRLQLAADGKFRPQAAADVAFSAGGSGPFATYRGAGAEFSLSWPTPLPAGVPAGDTVTYPNVYPDVDLVVRAAAGGFSHTLVVRTAAAAGNPAVRESRYLVGGTAGVTESAGVLTIAGPSGRLARSARATAWDSRAKANVRTPGDAARPRDVKVSLTGRTLTVKADPALFAGKPAYPIYIDPTYSSAYAKWAPLNDSNPDTSWTSGSAWPREDIRVGSNYDNNGDLWRAVTQFNVTALKGKRVINTPSVEAYATHSASCAGESLTLWHTGTIDGHTPTWDGMSGQWLDSLQTVTVKANGSSCGQNPNWVKFTTDVKTKLQSVADANGAAIGFGFRVPTESGGNWIKLKPGDVKLLAEYQSKPSSPVATRTSPGGNCSASPGPWINDNTPLLYGKAADADGTVRVKFGVTGPTTSTYTSGFVAANTEAGWTTGNLNDGAYNWHVLGTDNVDSTGWSGTCYFRVDATKPTAPYVRRTSTGAPKEGDTVTLEFSSSDAGSGMQRFAYGIGVDAEQASVTSTGTASISFAVAAGRTSVYVWARDNAGNISDRTEFNFFTGRITAAEPVAAYRFNEDARDDSGAGHDLTLHGDATFGPDRAGHPTAALGVTGAGCTGTGGVVRSDGEFTIAGWAKLHDKSNYRTLAAITGNRMVSLMIEYNPLLDRWEVSYTTADSDSPGWLNAIAPSSPPLNTWQHLAMTADPVAKLVRLYVNGTLAAEAAAPNGFWNGNGLRIGCAGSSTGFGGYEMNGEIDNVGVWQGLLSEEQIRRAATELPAGPAAAFEFKQDEERPAGTNLVVADNPATVRDGATYTDDQFGHTNSALDMNHTADQCVRTSRSVIHTDESFSVAVWGRITSGDAQFQTFVSQEGQHIGSWYLGARDGRFSFHLKNGDSNDSTAYNAYTAEGSFAANVGKWIHLAAVYDATSRTMALYFDGKLVTRIGAPALWDATGPLVIGCSKFNDGPADLVAGAISDVQVWRGALTDADIAAVRGNKRPVKLEGRWPFDGPSSDEPTYLQDLSGNHRDLTIAGEYGWGDDRGNTPDSSLSLDLTGNSCAASSGPAVRTDGSFTVATWVLLDELGGTRTLLAQSGAAGQAFRLEYDGTAARWRFVMPHSDGSTTLSEVRSDAAAEPGAWTHLAATYDLGTNSLRLYVNGVRQGAADVAGPPVTWHADGPLTIGCAATKGGQLSGYLGGLIDDTRIWTNAVEGDIVANLASA</sequence>
<dbReference type="SMART" id="SM00560">
    <property type="entry name" value="LamGL"/>
    <property type="match status" value="3"/>
</dbReference>
<gene>
    <name evidence="5" type="ORF">Ato02nite_072050</name>
</gene>
<proteinExistence type="predicted"/>
<feature type="domain" description="LamG-like jellyroll fold" evidence="4">
    <location>
        <begin position="938"/>
        <end position="1079"/>
    </location>
</feature>
<keyword evidence="2" id="KW-1015">Disulfide bond</keyword>
<accession>A0A919THQ5</accession>
<evidence type="ECO:0000313" key="6">
    <source>
        <dbReference type="Proteomes" id="UP000677082"/>
    </source>
</evidence>
<evidence type="ECO:0000256" key="1">
    <source>
        <dbReference type="ARBA" id="ARBA00022729"/>
    </source>
</evidence>
<comment type="caution">
    <text evidence="5">The sequence shown here is derived from an EMBL/GenBank/DDBJ whole genome shotgun (WGS) entry which is preliminary data.</text>
</comment>
<evidence type="ECO:0000256" key="2">
    <source>
        <dbReference type="ARBA" id="ARBA00023157"/>
    </source>
</evidence>
<dbReference type="Pfam" id="PF13385">
    <property type="entry name" value="Laminin_G_3"/>
    <property type="match status" value="3"/>
</dbReference>
<protein>
    <recommendedName>
        <fullName evidence="4">LamG-like jellyroll fold domain-containing protein</fullName>
    </recommendedName>
</protein>
<dbReference type="SUPFAM" id="SSF49899">
    <property type="entry name" value="Concanavalin A-like lectins/glucanases"/>
    <property type="match status" value="3"/>
</dbReference>
<dbReference type="PANTHER" id="PTHR46943">
    <property type="entry name" value="PENTRAXIN-RELATED PROTEIN PTX3"/>
    <property type="match status" value="1"/>
</dbReference>
<feature type="signal peptide" evidence="3">
    <location>
        <begin position="1"/>
        <end position="32"/>
    </location>
</feature>
<dbReference type="InterPro" id="IPR006558">
    <property type="entry name" value="LamG-like"/>
</dbReference>
<dbReference type="Proteomes" id="UP000677082">
    <property type="component" value="Unassembled WGS sequence"/>
</dbReference>
<dbReference type="GO" id="GO:0006955">
    <property type="term" value="P:immune response"/>
    <property type="evidence" value="ECO:0007669"/>
    <property type="project" value="InterPro"/>
</dbReference>
<evidence type="ECO:0000313" key="5">
    <source>
        <dbReference type="EMBL" id="GIM95412.1"/>
    </source>
</evidence>